<reference evidence="1 2" key="1">
    <citation type="submission" date="2018-11" db="EMBL/GenBank/DDBJ databases">
        <authorList>
            <consortium name="Pathogen Informatics"/>
        </authorList>
    </citation>
    <scope>NUCLEOTIDE SEQUENCE [LARGE SCALE GENOMIC DNA]</scope>
    <source>
        <strain>Denwood</strain>
        <strain evidence="2">Zambia</strain>
    </source>
</reference>
<dbReference type="Proteomes" id="UP000269396">
    <property type="component" value="Unassembled WGS sequence"/>
</dbReference>
<gene>
    <name evidence="1" type="ORF">SMTD_LOCUS1552</name>
</gene>
<sequence>MQLLESVGNLRPPRRLKSTCPAKKLKTITCPGLPPPSIRLRLDEAIENARRNHQSNVFLSQDPSILNKTWRKSITSVTSNDVDNGNSNISESPQMSQILRPNLTKPTIIHKPGISLRGEESLENYVRGCGSQWFKQISKEESFIECQKDVHIRCSRGEVCLFYNLIENKPILVFTILTCYHVLEQPSVERVCSVSLSLKIPSYGRMYINTSKNVTLAVELSFTKSRG</sequence>
<dbReference type="AlphaFoldDB" id="A0A183NHG6"/>
<evidence type="ECO:0000313" key="1">
    <source>
        <dbReference type="EMBL" id="VDO79213.1"/>
    </source>
</evidence>
<evidence type="ECO:0000313" key="2">
    <source>
        <dbReference type="Proteomes" id="UP000269396"/>
    </source>
</evidence>
<proteinExistence type="predicted"/>
<protein>
    <submittedName>
        <fullName evidence="1">Uncharacterized protein</fullName>
    </submittedName>
</protein>
<name>A0A183NHG6_9TREM</name>
<organism evidence="1 2">
    <name type="scientific">Schistosoma mattheei</name>
    <dbReference type="NCBI Taxonomy" id="31246"/>
    <lineage>
        <taxon>Eukaryota</taxon>
        <taxon>Metazoa</taxon>
        <taxon>Spiralia</taxon>
        <taxon>Lophotrochozoa</taxon>
        <taxon>Platyhelminthes</taxon>
        <taxon>Trematoda</taxon>
        <taxon>Digenea</taxon>
        <taxon>Strigeidida</taxon>
        <taxon>Schistosomatoidea</taxon>
        <taxon>Schistosomatidae</taxon>
        <taxon>Schistosoma</taxon>
    </lineage>
</organism>
<keyword evidence="2" id="KW-1185">Reference proteome</keyword>
<accession>A0A183NHG6</accession>
<dbReference type="EMBL" id="UZAL01001747">
    <property type="protein sequence ID" value="VDO79213.1"/>
    <property type="molecule type" value="Genomic_DNA"/>
</dbReference>